<accession>D2V9A3</accession>
<dbReference type="KEGG" id="ngr:NAEGRDRAFT_79052"/>
<dbReference type="Pfam" id="PF02985">
    <property type="entry name" value="HEAT"/>
    <property type="match status" value="1"/>
</dbReference>
<dbReference type="VEuPathDB" id="AmoebaDB:NAEGRDRAFT_79052"/>
<organism evidence="5">
    <name type="scientific">Naegleria gruberi</name>
    <name type="common">Amoeba</name>
    <dbReference type="NCBI Taxonomy" id="5762"/>
    <lineage>
        <taxon>Eukaryota</taxon>
        <taxon>Discoba</taxon>
        <taxon>Heterolobosea</taxon>
        <taxon>Tetramitia</taxon>
        <taxon>Eutetramitia</taxon>
        <taxon>Vahlkampfiidae</taxon>
        <taxon>Naegleria</taxon>
    </lineage>
</organism>
<dbReference type="EMBL" id="GG738858">
    <property type="protein sequence ID" value="EFC46426.1"/>
    <property type="molecule type" value="Genomic_DNA"/>
</dbReference>
<sequence length="1179" mass="134836">MSSDARLIQSLEETAQFISSKYKLDDVLNTISKRRRNSLKSSSSETTNIPQIALEKVNNSQRLQREEEEDDGAPSVLSARSHNSTRLSIKTPNNQQQQQYEVITPTGYLQNSFHFNNNNQSINLNRPSSAASSNSCVSQKTSTSQTMYPISNSKLSSPNSVPIYPFSMTTDHQQLNTQQSLIHEEQLLTPRQQSCLMNQQEEIFSIHELDSASLRLLQEIHDPKSSLNSSRSNSSLGIHNQNNNNSFHSSSNNYSQQLINDEELNQAINSHNQLRKEISNVIPQQDFIEPPNEEESILEEEYVENYEIDETYEIENPHLNRIHLTTSESIINEVFDLNNKQTRETIEQVISQLTQVEDELDKQEDELIIKEQFLNPIILNNNLTNNLNNNLNRTSLNQSINNINNNNMNNNNTYTSQQQLNQSNPSNNLNNFTQCIPPLNEDVDYKTRLQYYMKYLLHSNEKIKMEINHPLIIENVILPILHKECLSFDLDKRECAIKSIKHFGLISHKCLNTLLNMLINGSCDRILIGQAIRSMGIEGEKSLIKLMESSNSKVKESIATVFGELPYLVQSHLTIIANSDIHHFIKSQNPRILYYFNGDDQLPPLLLFDSRELISITRNIIRDGLLDEIEFGNQFTCKSELTLLHAMVSSLKPIIYNDTINGNNTFLNNTTCIINNNYTLLNNTMNNNYKNQTSILNNINNTNNINTSFNSTCYNSQHDQNTSFSILKSYYIKECQRIKQLYQPNNNIFKNINNTTTITTIIENQSGNICNNSSGSRKMYLNSYFEQVQVNTISNECLNSLICNFKYSDECVRIASVKSIINLISLNNINQLLESLKIECLTDPSPRVRSLALDAFAKIGKSCSCLNRREKRSILQSILPLIRDSHWNVRMSACNALCEHYLQIINMSNFDKDFYRQIFHILITALREGTLSRNEICKCLSLLEYDGISQLIYLLRQDSQSMSIQVRISSCYGLSLISIDSPYIDRIVETLFMTCNSIEKTPPLVRKAAIKSLGDLARKSKDKLSYLSPRSLLPFLYSFLKDKHLIVRQMSAQVLAHSGPHGELLLMEALLKDSNSIIRSSAAFGMTFIGPKSIISLILALSNEINSQVKKSIYISIESFKFDEIISIIQNKSQKDSILNTLYTILNRINNSRENCYPSDYVLDLFNYIINTFHLENQQ</sequence>
<dbReference type="InParanoid" id="D2V9A3"/>
<name>D2V9A3_NAEGR</name>
<proteinExistence type="predicted"/>
<dbReference type="PANTHER" id="PTHR16148">
    <property type="entry name" value="NF-KAPPA-B-REPRESSING FACTOR-RELATED"/>
    <property type="match status" value="1"/>
</dbReference>
<dbReference type="SUPFAM" id="SSF48371">
    <property type="entry name" value="ARM repeat"/>
    <property type="match status" value="2"/>
</dbReference>
<dbReference type="OrthoDB" id="310568at2759"/>
<keyword evidence="2" id="KW-0175">Coiled coil</keyword>
<dbReference type="InterPro" id="IPR000357">
    <property type="entry name" value="HEAT"/>
</dbReference>
<feature type="region of interest" description="Disordered" evidence="3">
    <location>
        <begin position="223"/>
        <end position="253"/>
    </location>
</feature>
<dbReference type="InterPro" id="IPR016024">
    <property type="entry name" value="ARM-type_fold"/>
</dbReference>
<dbReference type="RefSeq" id="XP_002679170.1">
    <property type="nucleotide sequence ID" value="XM_002679124.1"/>
</dbReference>
<evidence type="ECO:0000313" key="5">
    <source>
        <dbReference type="Proteomes" id="UP000006671"/>
    </source>
</evidence>
<feature type="compositionally biased region" description="Low complexity" evidence="3">
    <location>
        <begin position="225"/>
        <end position="253"/>
    </location>
</feature>
<evidence type="ECO:0000256" key="1">
    <source>
        <dbReference type="ARBA" id="ARBA00022737"/>
    </source>
</evidence>
<dbReference type="OMA" id="SHENDHS"/>
<dbReference type="Proteomes" id="UP000006671">
    <property type="component" value="Unassembled WGS sequence"/>
</dbReference>
<feature type="region of interest" description="Disordered" evidence="3">
    <location>
        <begin position="119"/>
        <end position="138"/>
    </location>
</feature>
<keyword evidence="5" id="KW-1185">Reference proteome</keyword>
<evidence type="ECO:0000256" key="3">
    <source>
        <dbReference type="SAM" id="MobiDB-lite"/>
    </source>
</evidence>
<dbReference type="Gene3D" id="1.25.10.10">
    <property type="entry name" value="Leucine-rich Repeat Variant"/>
    <property type="match status" value="1"/>
</dbReference>
<keyword evidence="1" id="KW-0677">Repeat</keyword>
<dbReference type="GeneID" id="8848640"/>
<feature type="compositionally biased region" description="Polar residues" evidence="3">
    <location>
        <begin position="78"/>
        <end position="97"/>
    </location>
</feature>
<dbReference type="AlphaFoldDB" id="D2V9A3"/>
<dbReference type="Pfam" id="PF13646">
    <property type="entry name" value="HEAT_2"/>
    <property type="match status" value="1"/>
</dbReference>
<protein>
    <submittedName>
        <fullName evidence="4">HEAT domain-containing protein</fullName>
    </submittedName>
</protein>
<dbReference type="PANTHER" id="PTHR16148:SF14">
    <property type="entry name" value="MYND-TYPE DOMAIN-CONTAINING PROTEIN"/>
    <property type="match status" value="1"/>
</dbReference>
<dbReference type="InterPro" id="IPR011989">
    <property type="entry name" value="ARM-like"/>
</dbReference>
<feature type="coiled-coil region" evidence="2">
    <location>
        <begin position="339"/>
        <end position="366"/>
    </location>
</feature>
<reference evidence="4 5" key="1">
    <citation type="journal article" date="2010" name="Cell">
        <title>The genome of Naegleria gruberi illuminates early eukaryotic versatility.</title>
        <authorList>
            <person name="Fritz-Laylin L.K."/>
            <person name="Prochnik S.E."/>
            <person name="Ginger M.L."/>
            <person name="Dacks J.B."/>
            <person name="Carpenter M.L."/>
            <person name="Field M.C."/>
            <person name="Kuo A."/>
            <person name="Paredez A."/>
            <person name="Chapman J."/>
            <person name="Pham J."/>
            <person name="Shu S."/>
            <person name="Neupane R."/>
            <person name="Cipriano M."/>
            <person name="Mancuso J."/>
            <person name="Tu H."/>
            <person name="Salamov A."/>
            <person name="Lindquist E."/>
            <person name="Shapiro H."/>
            <person name="Lucas S."/>
            <person name="Grigoriev I.V."/>
            <person name="Cande W.Z."/>
            <person name="Fulton C."/>
            <person name="Rokhsar D.S."/>
            <person name="Dawson S.C."/>
        </authorList>
    </citation>
    <scope>NUCLEOTIDE SEQUENCE [LARGE SCALE GENOMIC DNA]</scope>
    <source>
        <strain evidence="4 5">NEG-M</strain>
    </source>
</reference>
<feature type="region of interest" description="Disordered" evidence="3">
    <location>
        <begin position="60"/>
        <end position="97"/>
    </location>
</feature>
<evidence type="ECO:0000313" key="4">
    <source>
        <dbReference type="EMBL" id="EFC46426.1"/>
    </source>
</evidence>
<feature type="region of interest" description="Disordered" evidence="3">
    <location>
        <begin position="403"/>
        <end position="427"/>
    </location>
</feature>
<dbReference type="eggNOG" id="ENOG502S6PZ">
    <property type="taxonomic scope" value="Eukaryota"/>
</dbReference>
<evidence type="ECO:0000256" key="2">
    <source>
        <dbReference type="SAM" id="Coils"/>
    </source>
</evidence>
<gene>
    <name evidence="4" type="ORF">NAEGRDRAFT_79052</name>
</gene>